<feature type="region of interest" description="Disordered" evidence="1">
    <location>
        <begin position="1651"/>
        <end position="1683"/>
    </location>
</feature>
<keyword evidence="2" id="KW-0732">Signal</keyword>
<dbReference type="InterPro" id="IPR045619">
    <property type="entry name" value="DUF6443"/>
</dbReference>
<dbReference type="InterPro" id="IPR050708">
    <property type="entry name" value="T6SS_VgrG/RHS"/>
</dbReference>
<feature type="chain" id="PRO_5045102239" evidence="2">
    <location>
        <begin position="21"/>
        <end position="1777"/>
    </location>
</feature>
<feature type="compositionally biased region" description="Basic and acidic residues" evidence="1">
    <location>
        <begin position="1670"/>
        <end position="1683"/>
    </location>
</feature>
<dbReference type="Gene3D" id="2.180.10.10">
    <property type="entry name" value="RHS repeat-associated core"/>
    <property type="match status" value="1"/>
</dbReference>
<gene>
    <name evidence="4" type="ORF">ACFO3N_15045</name>
</gene>
<reference evidence="5" key="1">
    <citation type="journal article" date="2019" name="Int. J. Syst. Evol. Microbiol.">
        <title>The Global Catalogue of Microorganisms (GCM) 10K type strain sequencing project: providing services to taxonomists for standard genome sequencing and annotation.</title>
        <authorList>
            <consortium name="The Broad Institute Genomics Platform"/>
            <consortium name="The Broad Institute Genome Sequencing Center for Infectious Disease"/>
            <person name="Wu L."/>
            <person name="Ma J."/>
        </authorList>
    </citation>
    <scope>NUCLEOTIDE SEQUENCE [LARGE SCALE GENOMIC DNA]</scope>
    <source>
        <strain evidence="5">NBRC 103627</strain>
    </source>
</reference>
<feature type="signal peptide" evidence="2">
    <location>
        <begin position="1"/>
        <end position="20"/>
    </location>
</feature>
<dbReference type="PROSITE" id="PS50835">
    <property type="entry name" value="IG_LIKE"/>
    <property type="match status" value="1"/>
</dbReference>
<dbReference type="RefSeq" id="WP_379798953.1">
    <property type="nucleotide sequence ID" value="NZ_JBHSFY010000009.1"/>
</dbReference>
<protein>
    <submittedName>
        <fullName evidence="4">DUF6443 domain-containing protein</fullName>
    </submittedName>
</protein>
<dbReference type="InterPro" id="IPR022385">
    <property type="entry name" value="Rhs_assc_core"/>
</dbReference>
<sequence length="1777" mass="197271">MKKIIQLILLFLISAFSSYAQDTIPAIKKSISAPVMAPAAIKDPPCDDCPLGYDWNRDLDNDGYGDPNYHVYSWTKPSGYVANQADCNDRDSTINPDTVWYRDADGDGFGTSALTIKQCLQPAGYVRNALDLNDSTPYITNITPQYFYQDADGDGYGNPNVYVYYSFQPGGYVANNWDCYDSDASLNPNTVWYRDADGDGYGNGGVAVNSCTQPGGYVRNAADYNDSTGNITNVAPQYFYQDADGDGYGNHNIYVYYSYQPGGYVTNYLDCNDNDPSLNPTTIWYRDADADGYGNGNVTARSCNQPDGYVRNAADYDDNTGNITNIAPQYFYRDADGDGYGNPNVYVYYSYQPGGYVANNLDCNDSDGSLNPNTVWYRDADGDTFGNGGLTVNSCTQPGGYVRNAADYDDSTGNITNVAPQYFYRDADGDGYGNPNVYVYYSYQPGGYVANNGDCYDSDSSLNPNTVWYRDADGDGFGNANLTVQSCTQPGGYVRNAADYDDSTGNITNVAPQYFYYDSDSDGYGNPNVYVYYSYQPGGYVTNNLDCNDSDASLNPNTVWYRDADGDTFGTSTLTVKQCLKPEGYVRNAADIDDSTANITNIQPQYFYRDADGDGYGNSNVYVIYSYQPGGYVTNNWDCNDSDTSLNPYTKWYADSDLDGLGDPSVFVQQCTAPNGNYVRNNSDNCPSLAGSSSDCSDILIPSADRNYIISKVYKKPKKAIVESPALDEVQTNITYFDGLGRAIQQIANRQSFTGKDIITHITYDSIGRQVQEFLPYEASSTDMSYATDAKDATNAFYNTEKYENTSNPFSQKKLEPSPLSRILRQAAPGNPWAMDSSHEIKFDYGANAADEVKLYKASAAWNAGSGLYDISLSDSGYYEPKELFKNITYDENTSASPAERSGSTVEFKNKEGQIVLKRTYDAGEKHDTYYVYDIYGNLTYVIPPKAEGSINQDILNGLCYQYKYDNKNRLAEKKLPGKQWEFIVYDKLDRAVATGPAFSPFKDENVEGWIITKYDAFGRPIYTGWSNQASNTATRKSLQDAQNNATVVFESRQTSGSIDGIEAHYSNVLAPTSFKLLTVNYYDGYAFPNAQPLPSTIEEQLVLTNVKTLATGSWTRAITTASSTAGETSTIFYDDKARPIKNYLQNHLGGYTSSESKIDFAGKTLYTITKHKRTSGDAEIVVREEFTYSPQDRLLTHTHQINGGTVELLTYNSYDALGQLESKKVGSSVGSPLQKVDFQYNIRGWLKEINKTSNLQQDTDPADLFAFKINYETTQTDISDVKALYNGNISETFWKTASDLNERAYGYKYDNLNRLTNAVYEKNGLTTSAYDENLSYDKNGNIKTLSRKGDYDPQLGNLDIDDLVYTYPANSNQLSKVADNSNNSSGFNDVNKTDDDYSYDDNGNMIADKNKNITSITYNHLNLPKKITFGTTGSIEYFYNASGQKLEKQVTEGTVTAVTNYLGGYQYKDNVLEFFPTAEGYVKNTAGALSYVFQYKDHLGNVRVSYAKNPTTQVLEIIEENNYYPFGLKHKGYNDYLPTANKYKFQGQELQDELGLGWYSYKWRNYDPAIGRFMSVDPLTEKYEDYTPYQFSSNQPVHAKELEGLESSNDLNKQTPTQRAYNPKTGNTDLVKLVVYATADFLESINTYVREQEEPSNKEITTTATSKKGGGENEKSTGKKVGDNISADAFLDGAPGAAKNGNNLKSNKDIMKGAADLGKLSSKVDKAIKSVKDVIKENSGKGNSPSDMVQVVTDAKDPNKNVQVRRDVLEAQEKKK</sequence>
<dbReference type="EMBL" id="JBHSFY010000009">
    <property type="protein sequence ID" value="MFC4478388.1"/>
    <property type="molecule type" value="Genomic_DNA"/>
</dbReference>
<comment type="caution">
    <text evidence="4">The sequence shown here is derived from an EMBL/GenBank/DDBJ whole genome shotgun (WGS) entry which is preliminary data.</text>
</comment>
<accession>A0ABV8ZE98</accession>
<feature type="region of interest" description="Disordered" evidence="1">
    <location>
        <begin position="1736"/>
        <end position="1777"/>
    </location>
</feature>
<organism evidence="4 5">
    <name type="scientific">Flavobacterium chungangensis</name>
    <dbReference type="NCBI Taxonomy" id="2708132"/>
    <lineage>
        <taxon>Bacteria</taxon>
        <taxon>Pseudomonadati</taxon>
        <taxon>Bacteroidota</taxon>
        <taxon>Flavobacteriia</taxon>
        <taxon>Flavobacteriales</taxon>
        <taxon>Flavobacteriaceae</taxon>
        <taxon>Flavobacterium</taxon>
    </lineage>
</organism>
<feature type="compositionally biased region" description="Basic and acidic residues" evidence="1">
    <location>
        <begin position="1755"/>
        <end position="1777"/>
    </location>
</feature>
<evidence type="ECO:0000259" key="3">
    <source>
        <dbReference type="PROSITE" id="PS50835"/>
    </source>
</evidence>
<dbReference type="NCBIfam" id="TIGR03696">
    <property type="entry name" value="Rhs_assc_core"/>
    <property type="match status" value="1"/>
</dbReference>
<dbReference type="PANTHER" id="PTHR32305">
    <property type="match status" value="1"/>
</dbReference>
<evidence type="ECO:0000313" key="4">
    <source>
        <dbReference type="EMBL" id="MFC4478388.1"/>
    </source>
</evidence>
<evidence type="ECO:0000256" key="1">
    <source>
        <dbReference type="SAM" id="MobiDB-lite"/>
    </source>
</evidence>
<evidence type="ECO:0000313" key="5">
    <source>
        <dbReference type="Proteomes" id="UP001596003"/>
    </source>
</evidence>
<feature type="domain" description="Ig-like" evidence="3">
    <location>
        <begin position="527"/>
        <end position="583"/>
    </location>
</feature>
<keyword evidence="5" id="KW-1185">Reference proteome</keyword>
<dbReference type="Proteomes" id="UP001596003">
    <property type="component" value="Unassembled WGS sequence"/>
</dbReference>
<dbReference type="PANTHER" id="PTHR32305:SF15">
    <property type="entry name" value="PROTEIN RHSA-RELATED"/>
    <property type="match status" value="1"/>
</dbReference>
<dbReference type="Pfam" id="PF20041">
    <property type="entry name" value="DUF6443"/>
    <property type="match status" value="1"/>
</dbReference>
<proteinExistence type="predicted"/>
<evidence type="ECO:0000256" key="2">
    <source>
        <dbReference type="SAM" id="SignalP"/>
    </source>
</evidence>
<dbReference type="InterPro" id="IPR007110">
    <property type="entry name" value="Ig-like_dom"/>
</dbReference>
<name>A0ABV8ZE98_9FLAO</name>